<feature type="transmembrane region" description="Helical" evidence="1">
    <location>
        <begin position="7"/>
        <end position="27"/>
    </location>
</feature>
<accession>A0ABW5KVM7</accession>
<proteinExistence type="predicted"/>
<name>A0ABW5KVM7_9FLAO</name>
<comment type="caution">
    <text evidence="2">The sequence shown here is derived from an EMBL/GenBank/DDBJ whole genome shotgun (WGS) entry which is preliminary data.</text>
</comment>
<reference evidence="3" key="1">
    <citation type="journal article" date="2019" name="Int. J. Syst. Evol. Microbiol.">
        <title>The Global Catalogue of Microorganisms (GCM) 10K type strain sequencing project: providing services to taxonomists for standard genome sequencing and annotation.</title>
        <authorList>
            <consortium name="The Broad Institute Genomics Platform"/>
            <consortium name="The Broad Institute Genome Sequencing Center for Infectious Disease"/>
            <person name="Wu L."/>
            <person name="Ma J."/>
        </authorList>
    </citation>
    <scope>NUCLEOTIDE SEQUENCE [LARGE SCALE GENOMIC DNA]</scope>
    <source>
        <strain evidence="3">KCTC 42587</strain>
    </source>
</reference>
<sequence length="69" mass="7783">MKKFAKIKFWSFGIFGTLFLILGTYFFVSGKSSEGTAKVLMIAGIGQLIIFYGLLFYLYKGKIKEALNN</sequence>
<dbReference type="Proteomes" id="UP001597472">
    <property type="component" value="Unassembled WGS sequence"/>
</dbReference>
<keyword evidence="1" id="KW-0812">Transmembrane</keyword>
<protein>
    <submittedName>
        <fullName evidence="2">Uncharacterized protein</fullName>
    </submittedName>
</protein>
<keyword evidence="1" id="KW-1133">Transmembrane helix</keyword>
<gene>
    <name evidence="2" type="ORF">ACFSQP_11990</name>
</gene>
<evidence type="ECO:0000313" key="2">
    <source>
        <dbReference type="EMBL" id="MFD2552533.1"/>
    </source>
</evidence>
<dbReference type="EMBL" id="JBHULS010000006">
    <property type="protein sequence ID" value="MFD2552533.1"/>
    <property type="molecule type" value="Genomic_DNA"/>
</dbReference>
<evidence type="ECO:0000313" key="3">
    <source>
        <dbReference type="Proteomes" id="UP001597472"/>
    </source>
</evidence>
<dbReference type="RefSeq" id="WP_376894826.1">
    <property type="nucleotide sequence ID" value="NZ_JBHULS010000006.1"/>
</dbReference>
<evidence type="ECO:0000256" key="1">
    <source>
        <dbReference type="SAM" id="Phobius"/>
    </source>
</evidence>
<feature type="transmembrane region" description="Helical" evidence="1">
    <location>
        <begin position="39"/>
        <end position="59"/>
    </location>
</feature>
<keyword evidence="3" id="KW-1185">Reference proteome</keyword>
<organism evidence="2 3">
    <name type="scientific">Bizionia sediminis</name>
    <dbReference type="NCBI Taxonomy" id="1737064"/>
    <lineage>
        <taxon>Bacteria</taxon>
        <taxon>Pseudomonadati</taxon>
        <taxon>Bacteroidota</taxon>
        <taxon>Flavobacteriia</taxon>
        <taxon>Flavobacteriales</taxon>
        <taxon>Flavobacteriaceae</taxon>
        <taxon>Bizionia</taxon>
    </lineage>
</organism>
<keyword evidence="1" id="KW-0472">Membrane</keyword>